<accession>A0ABT5VSG0</accession>
<dbReference type="PANTHER" id="PTHR43366">
    <property type="entry name" value="PYRUVATE SYNTHASE SUBUNIT PORC"/>
    <property type="match status" value="1"/>
</dbReference>
<dbReference type="EMBL" id="JAKJSC010000001">
    <property type="protein sequence ID" value="MDE5418361.1"/>
    <property type="molecule type" value="Genomic_DNA"/>
</dbReference>
<reference evidence="3 4" key="1">
    <citation type="submission" date="2022-01" db="EMBL/GenBank/DDBJ databases">
        <title>Labilibaculum sp. nov, a marine bacterium isolated from Antarctica.</title>
        <authorList>
            <person name="Dai W."/>
        </authorList>
    </citation>
    <scope>NUCLEOTIDE SEQUENCE [LARGE SCALE GENOMIC DNA]</scope>
    <source>
        <strain evidence="3 4">DW002</strain>
    </source>
</reference>
<keyword evidence="1" id="KW-0560">Oxidoreductase</keyword>
<organism evidence="3 4">
    <name type="scientific">Paralabilibaculum antarcticum</name>
    <dbReference type="NCBI Taxonomy" id="2912572"/>
    <lineage>
        <taxon>Bacteria</taxon>
        <taxon>Pseudomonadati</taxon>
        <taxon>Bacteroidota</taxon>
        <taxon>Bacteroidia</taxon>
        <taxon>Marinilabiliales</taxon>
        <taxon>Marinifilaceae</taxon>
        <taxon>Paralabilibaculum</taxon>
    </lineage>
</organism>
<dbReference type="RefSeq" id="WP_275109687.1">
    <property type="nucleotide sequence ID" value="NZ_JAKJSC010000001.1"/>
</dbReference>
<evidence type="ECO:0000313" key="3">
    <source>
        <dbReference type="EMBL" id="MDE5418361.1"/>
    </source>
</evidence>
<dbReference type="NCBIfam" id="TIGR02175">
    <property type="entry name" value="PorC_KorC"/>
    <property type="match status" value="1"/>
</dbReference>
<evidence type="ECO:0000313" key="4">
    <source>
        <dbReference type="Proteomes" id="UP001528920"/>
    </source>
</evidence>
<dbReference type="PANTHER" id="PTHR43366:SF1">
    <property type="entry name" value="PYRUVATE SYNTHASE SUBUNIT PORC"/>
    <property type="match status" value="1"/>
</dbReference>
<evidence type="ECO:0000256" key="1">
    <source>
        <dbReference type="ARBA" id="ARBA00023002"/>
    </source>
</evidence>
<dbReference type="InterPro" id="IPR051626">
    <property type="entry name" value="Oxidoreductase_gamma_subunit"/>
</dbReference>
<evidence type="ECO:0000259" key="2">
    <source>
        <dbReference type="Pfam" id="PF01558"/>
    </source>
</evidence>
<name>A0ABT5VSG0_9BACT</name>
<feature type="domain" description="Pyruvate/ketoisovalerate oxidoreductase catalytic" evidence="2">
    <location>
        <begin position="10"/>
        <end position="175"/>
    </location>
</feature>
<protein>
    <submittedName>
        <fullName evidence="3">2-oxoacid:acceptor oxidoreductase family protein</fullName>
    </submittedName>
</protein>
<dbReference type="InterPro" id="IPR002869">
    <property type="entry name" value="Pyrv_flavodox_OxRed_cen"/>
</dbReference>
<dbReference type="Proteomes" id="UP001528920">
    <property type="component" value="Unassembled WGS sequence"/>
</dbReference>
<dbReference type="InterPro" id="IPR019752">
    <property type="entry name" value="Pyrv/ketoisovalerate_OxRed_cat"/>
</dbReference>
<gene>
    <name evidence="3" type="ORF">L3049_10100</name>
</gene>
<dbReference type="Gene3D" id="3.40.920.10">
    <property type="entry name" value="Pyruvate-ferredoxin oxidoreductase, PFOR, domain III"/>
    <property type="match status" value="1"/>
</dbReference>
<proteinExistence type="predicted"/>
<dbReference type="InterPro" id="IPR011894">
    <property type="entry name" value="PorC_KorC"/>
</dbReference>
<comment type="caution">
    <text evidence="3">The sequence shown here is derived from an EMBL/GenBank/DDBJ whole genome shotgun (WGS) entry which is preliminary data.</text>
</comment>
<sequence>MKEIRWHGRGGQGGFTASRLLGIAASVHGGKHALAFPSFGPERRGAPVLAFTKIDDTKIHDRSEVQNSDYVVVMDETLVTPGFEKGIRPGATILINTENAEKYREPLKGFQVVGIDASSLAMEILGRPITNTAMYGALAAASGLVSKEAAIASIHTEMKPKLAALNEKIVERAFETINAQLVINNEQLFWLIG</sequence>
<keyword evidence="4" id="KW-1185">Reference proteome</keyword>
<dbReference type="Pfam" id="PF01558">
    <property type="entry name" value="POR"/>
    <property type="match status" value="1"/>
</dbReference>
<dbReference type="SUPFAM" id="SSF53323">
    <property type="entry name" value="Pyruvate-ferredoxin oxidoreductase, PFOR, domain III"/>
    <property type="match status" value="1"/>
</dbReference>